<keyword evidence="3" id="KW-1185">Reference proteome</keyword>
<proteinExistence type="predicted"/>
<protein>
    <submittedName>
        <fullName evidence="2">Uncharacterized protein</fullName>
    </submittedName>
</protein>
<keyword evidence="1" id="KW-1133">Transmembrane helix</keyword>
<feature type="transmembrane region" description="Helical" evidence="1">
    <location>
        <begin position="139"/>
        <end position="163"/>
    </location>
</feature>
<dbReference type="Proteomes" id="UP000001549">
    <property type="component" value="Chromosome"/>
</dbReference>
<accession>F8B3Q6</accession>
<keyword evidence="1" id="KW-0812">Transmembrane</keyword>
<dbReference type="STRING" id="656024.FsymDg_1541"/>
<gene>
    <name evidence="2" type="ordered locus">FsymDg_1541</name>
</gene>
<evidence type="ECO:0000313" key="3">
    <source>
        <dbReference type="Proteomes" id="UP000001549"/>
    </source>
</evidence>
<feature type="transmembrane region" description="Helical" evidence="1">
    <location>
        <begin position="18"/>
        <end position="39"/>
    </location>
</feature>
<feature type="transmembrane region" description="Helical" evidence="1">
    <location>
        <begin position="92"/>
        <end position="119"/>
    </location>
</feature>
<evidence type="ECO:0000313" key="2">
    <source>
        <dbReference type="EMBL" id="AEH09001.1"/>
    </source>
</evidence>
<organism evidence="2 3">
    <name type="scientific">Candidatus Protofrankia datiscae</name>
    <dbReference type="NCBI Taxonomy" id="2716812"/>
    <lineage>
        <taxon>Bacteria</taxon>
        <taxon>Bacillati</taxon>
        <taxon>Actinomycetota</taxon>
        <taxon>Actinomycetes</taxon>
        <taxon>Frankiales</taxon>
        <taxon>Frankiaceae</taxon>
        <taxon>Protofrankia</taxon>
    </lineage>
</organism>
<dbReference type="KEGG" id="fsy:FsymDg_1541"/>
<dbReference type="EMBL" id="CP002801">
    <property type="protein sequence ID" value="AEH09001.1"/>
    <property type="molecule type" value="Genomic_DNA"/>
</dbReference>
<evidence type="ECO:0000256" key="1">
    <source>
        <dbReference type="SAM" id="Phobius"/>
    </source>
</evidence>
<dbReference type="AlphaFoldDB" id="F8B3Q6"/>
<feature type="transmembrane region" description="Helical" evidence="1">
    <location>
        <begin position="59"/>
        <end position="80"/>
    </location>
</feature>
<sequence length="186" mass="18944">MSDEDVPTGARSRTADMIVYACGVAGLIAVVGTFLPWAGATLTDRGADLLHSNRSGLELSWHGKVVLGLGILGVVISVLLSEIPRARPFGLALPVVGGAIVVLSAVKINAGDVIAAKLLRLRIGTFQTDNPVATAEVGLGLWLSLVAGVALVLGGLFLGRSAWRVTGTSRRPSGGISGDVSGGIAR</sequence>
<dbReference type="HOGENOM" id="CLU_1452452_0_0_11"/>
<dbReference type="RefSeq" id="WP_013872965.1">
    <property type="nucleotide sequence ID" value="NC_015656.1"/>
</dbReference>
<reference evidence="2 3" key="1">
    <citation type="submission" date="2011-05" db="EMBL/GenBank/DDBJ databases">
        <title>Complete sequence of chromosome of Frankia symbiont of Datisca glomerata.</title>
        <authorList>
            <consortium name="US DOE Joint Genome Institute"/>
            <person name="Lucas S."/>
            <person name="Han J."/>
            <person name="Lapidus A."/>
            <person name="Cheng J.-F."/>
            <person name="Goodwin L."/>
            <person name="Pitluck S."/>
            <person name="Peters L."/>
            <person name="Mikhailova N."/>
            <person name="Chertkov O."/>
            <person name="Teshima H."/>
            <person name="Han C."/>
            <person name="Tapia R."/>
            <person name="Land M."/>
            <person name="Hauser L."/>
            <person name="Kyrpides N."/>
            <person name="Ivanova N."/>
            <person name="Pagani I."/>
            <person name="Berry A."/>
            <person name="Pawlowski K."/>
            <person name="Persson T."/>
            <person name="Vanden Heuvel B."/>
            <person name="Benson D."/>
            <person name="Woyke T."/>
        </authorList>
    </citation>
    <scope>NUCLEOTIDE SEQUENCE [LARGE SCALE GENOMIC DNA]</scope>
    <source>
        <strain evidence="3">4085684</strain>
    </source>
</reference>
<keyword evidence="1" id="KW-0472">Membrane</keyword>
<name>F8B3Q6_9ACTN</name>